<dbReference type="InterPro" id="IPR004797">
    <property type="entry name" value="Competence_ComEC/Rec2"/>
</dbReference>
<feature type="domain" description="Metallo-beta-lactamase" evidence="7">
    <location>
        <begin position="451"/>
        <end position="656"/>
    </location>
</feature>
<dbReference type="SMART" id="SM00849">
    <property type="entry name" value="Lactamase_B"/>
    <property type="match status" value="1"/>
</dbReference>
<dbReference type="RefSeq" id="WP_196931160.1">
    <property type="nucleotide sequence ID" value="NZ_CP064056.1"/>
</dbReference>
<feature type="transmembrane region" description="Helical" evidence="6">
    <location>
        <begin position="6"/>
        <end position="25"/>
    </location>
</feature>
<dbReference type="EMBL" id="CP064056">
    <property type="protein sequence ID" value="QPM73963.1"/>
    <property type="molecule type" value="Genomic_DNA"/>
</dbReference>
<dbReference type="InterPro" id="IPR036866">
    <property type="entry name" value="RibonucZ/Hydroxyglut_hydro"/>
</dbReference>
<name>A0A7T1AXK5_9STAP</name>
<dbReference type="GO" id="GO:0005886">
    <property type="term" value="C:plasma membrane"/>
    <property type="evidence" value="ECO:0007669"/>
    <property type="project" value="UniProtKB-SubCell"/>
</dbReference>
<evidence type="ECO:0000256" key="4">
    <source>
        <dbReference type="ARBA" id="ARBA00022989"/>
    </source>
</evidence>
<sequence length="701" mass="80678">MYRKKCSWLMIIIVIITPIISFTIFEKHLAQTLQKRTYILQHPNINEYVTFLAVRQSNDNNITGIIQIDNEKYRFYYFSKEPLNIDAISNHLCPVNGSFKTMSSSIFRPLTVTIKHIDSNDCQRTHQTILTIFTNHKYHLYDKIKNSGLQQYDKIIALLFGDVSFLPKNLLDDVKDIGIYHLMAVSGSHIIAIVSMVYFICIRLGLPIPIIKLIICTILPIYACYTDFAPSALRAIATVLTVTLLPRFLLYRALDVLGSTFILISTINPQFVYDIGFQFSFLITLFILLSTPLLIQHNKVIALLLLNVITFLGSFMISSVHFNQIQWIGLISNSLFIPLYTFIFFPLAIFYLFYVHLPIHSQWVPLIVDNLFLFHDNLVKDFMIFKKLRWFVPELNHFEVALFLLIIFIILRAFVLKKVVQTVVLFTLFSLAITYLTRDYTTQLTMFDVGHGDAFLLKTTKNRTVMIDTGGKSKNNKTQYNGTLSKYKILPTLKKKGIKKIDYLIITHPHNDHMGELEFLCRDIVFTNVVINKQSFTKQQQAYINTLAAIHHFKVIDFLSINKIYIDQLFIELLDATIPHADDQNKQSIITLIKYKGYKLLFMGDATTDNEQLLLSKYDLSNIDILKIGHHGSKTSSSESFIKITQPRISLISNGQHNRFQLPDIQVLNNLKIVNSTVYDTAQHGQVTITLNKELAISTEK</sequence>
<dbReference type="SUPFAM" id="SSF56281">
    <property type="entry name" value="Metallo-hydrolase/oxidoreductase"/>
    <property type="match status" value="1"/>
</dbReference>
<feature type="transmembrane region" description="Helical" evidence="6">
    <location>
        <begin position="232"/>
        <end position="251"/>
    </location>
</feature>
<evidence type="ECO:0000256" key="6">
    <source>
        <dbReference type="SAM" id="Phobius"/>
    </source>
</evidence>
<keyword evidence="9" id="KW-1185">Reference proteome</keyword>
<dbReference type="PANTHER" id="PTHR30619:SF1">
    <property type="entry name" value="RECOMBINATION PROTEIN 2"/>
    <property type="match status" value="1"/>
</dbReference>
<dbReference type="InterPro" id="IPR035681">
    <property type="entry name" value="ComA-like_MBL"/>
</dbReference>
<evidence type="ECO:0000313" key="8">
    <source>
        <dbReference type="EMBL" id="QPM73963.1"/>
    </source>
</evidence>
<dbReference type="NCBIfam" id="TIGR00361">
    <property type="entry name" value="ComEC_Rec2"/>
    <property type="match status" value="1"/>
</dbReference>
<evidence type="ECO:0000259" key="7">
    <source>
        <dbReference type="SMART" id="SM00849"/>
    </source>
</evidence>
<organism evidence="8 9">
    <name type="scientific">Staphylococcus lloydii</name>
    <dbReference type="NCBI Taxonomy" id="2781774"/>
    <lineage>
        <taxon>Bacteria</taxon>
        <taxon>Bacillati</taxon>
        <taxon>Bacillota</taxon>
        <taxon>Bacilli</taxon>
        <taxon>Bacillales</taxon>
        <taxon>Staphylococcaceae</taxon>
        <taxon>Staphylococcus</taxon>
    </lineage>
</organism>
<feature type="transmembrane region" description="Helical" evidence="6">
    <location>
        <begin position="301"/>
        <end position="322"/>
    </location>
</feature>
<dbReference type="Pfam" id="PF00753">
    <property type="entry name" value="Lactamase_B"/>
    <property type="match status" value="1"/>
</dbReference>
<dbReference type="CDD" id="cd07731">
    <property type="entry name" value="ComA-like_MBL-fold"/>
    <property type="match status" value="1"/>
</dbReference>
<dbReference type="AlphaFoldDB" id="A0A7T1AXK5"/>
<dbReference type="NCBIfam" id="TIGR00360">
    <property type="entry name" value="ComEC_N-term"/>
    <property type="match status" value="1"/>
</dbReference>
<dbReference type="Proteomes" id="UP000594455">
    <property type="component" value="Chromosome"/>
</dbReference>
<feature type="transmembrane region" description="Helical" evidence="6">
    <location>
        <begin position="420"/>
        <end position="437"/>
    </location>
</feature>
<proteinExistence type="predicted"/>
<dbReference type="GO" id="GO:0030420">
    <property type="term" value="P:establishment of competence for transformation"/>
    <property type="evidence" value="ECO:0007669"/>
    <property type="project" value="InterPro"/>
</dbReference>
<keyword evidence="4 6" id="KW-1133">Transmembrane helix</keyword>
<keyword evidence="3 6" id="KW-0812">Transmembrane</keyword>
<evidence type="ECO:0000256" key="3">
    <source>
        <dbReference type="ARBA" id="ARBA00022692"/>
    </source>
</evidence>
<reference evidence="8 9" key="1">
    <citation type="submission" date="2020-10" db="EMBL/GenBank/DDBJ databases">
        <title>Closed genome sequences of Staphylococcus lloydii sp. nov. and Staphylococcus durrellii sp. nov. Isolated from Captive Fruit Bats (Pteropus livingstonii).</title>
        <authorList>
            <person name="Fountain K."/>
        </authorList>
    </citation>
    <scope>NUCLEOTIDE SEQUENCE [LARGE SCALE GENOMIC DNA]</scope>
    <source>
        <strain evidence="8 9">23_2_7_LY</strain>
    </source>
</reference>
<feature type="transmembrane region" description="Helical" evidence="6">
    <location>
        <begin position="271"/>
        <end position="289"/>
    </location>
</feature>
<feature type="transmembrane region" description="Helical" evidence="6">
    <location>
        <begin position="206"/>
        <end position="225"/>
    </location>
</feature>
<keyword evidence="5 6" id="KW-0472">Membrane</keyword>
<dbReference type="PANTHER" id="PTHR30619">
    <property type="entry name" value="DNA INTERNALIZATION/COMPETENCE PROTEIN COMEC/REC2"/>
    <property type="match status" value="1"/>
</dbReference>
<dbReference type="Pfam" id="PF03772">
    <property type="entry name" value="Competence"/>
    <property type="match status" value="1"/>
</dbReference>
<comment type="subcellular location">
    <subcellularLocation>
        <location evidence="1">Cell membrane</location>
        <topology evidence="1">Multi-pass membrane protein</topology>
    </subcellularLocation>
</comment>
<accession>A0A7T1AXK5</accession>
<feature type="transmembrane region" description="Helical" evidence="6">
    <location>
        <begin position="334"/>
        <end position="354"/>
    </location>
</feature>
<dbReference type="Gene3D" id="3.60.15.10">
    <property type="entry name" value="Ribonuclease Z/Hydroxyacylglutathione hydrolase-like"/>
    <property type="match status" value="1"/>
</dbReference>
<protein>
    <submittedName>
        <fullName evidence="8">DNA internalization-related competence protein ComEC/Rec2</fullName>
    </submittedName>
</protein>
<keyword evidence="2" id="KW-1003">Cell membrane</keyword>
<evidence type="ECO:0000256" key="5">
    <source>
        <dbReference type="ARBA" id="ARBA00023136"/>
    </source>
</evidence>
<dbReference type="InterPro" id="IPR004477">
    <property type="entry name" value="ComEC_N"/>
</dbReference>
<dbReference type="InterPro" id="IPR052159">
    <property type="entry name" value="Competence_DNA_uptake"/>
</dbReference>
<evidence type="ECO:0000256" key="2">
    <source>
        <dbReference type="ARBA" id="ARBA00022475"/>
    </source>
</evidence>
<dbReference type="InterPro" id="IPR001279">
    <property type="entry name" value="Metallo-B-lactamas"/>
</dbReference>
<feature type="transmembrane region" description="Helical" evidence="6">
    <location>
        <begin position="177"/>
        <end position="200"/>
    </location>
</feature>
<dbReference type="KEGG" id="sllo:ISP08_06295"/>
<gene>
    <name evidence="8" type="ORF">ISP08_06295</name>
</gene>
<feature type="transmembrane region" description="Helical" evidence="6">
    <location>
        <begin position="395"/>
        <end position="414"/>
    </location>
</feature>
<evidence type="ECO:0000256" key="1">
    <source>
        <dbReference type="ARBA" id="ARBA00004651"/>
    </source>
</evidence>
<evidence type="ECO:0000313" key="9">
    <source>
        <dbReference type="Proteomes" id="UP000594455"/>
    </source>
</evidence>